<dbReference type="Gene3D" id="3.40.50.1100">
    <property type="match status" value="2"/>
</dbReference>
<dbReference type="AlphaFoldDB" id="A0A892ZLC8"/>
<dbReference type="Proteomes" id="UP000653156">
    <property type="component" value="Chromosome"/>
</dbReference>
<keyword evidence="3 4" id="KW-0456">Lyase</keyword>
<dbReference type="GO" id="GO:0030170">
    <property type="term" value="F:pyridoxal phosphate binding"/>
    <property type="evidence" value="ECO:0007669"/>
    <property type="project" value="InterPro"/>
</dbReference>
<dbReference type="PANTHER" id="PTHR48078">
    <property type="entry name" value="THREONINE DEHYDRATASE, MITOCHONDRIAL-RELATED"/>
    <property type="match status" value="1"/>
</dbReference>
<comment type="cofactor">
    <cofactor evidence="1 4">
        <name>pyridoxal 5'-phosphate</name>
        <dbReference type="ChEBI" id="CHEBI:597326"/>
    </cofactor>
</comment>
<dbReference type="InterPro" id="IPR000634">
    <property type="entry name" value="Ser/Thr_deHydtase_PyrdxlP-BS"/>
</dbReference>
<dbReference type="InterPro" id="IPR001926">
    <property type="entry name" value="TrpB-like_PALP"/>
</dbReference>
<dbReference type="GO" id="GO:0036088">
    <property type="term" value="P:D-serine catabolic process"/>
    <property type="evidence" value="ECO:0007669"/>
    <property type="project" value="TreeGrafter"/>
</dbReference>
<reference evidence="6" key="1">
    <citation type="submission" date="2021-02" db="EMBL/GenBank/DDBJ databases">
        <title>Neisseriaceae sp. 26B isolated from the cloaca of a Common Toad-headed Turtle (Mesoclemmys nasuta).</title>
        <authorList>
            <person name="Spergser J."/>
            <person name="Busse H.-J."/>
        </authorList>
    </citation>
    <scope>NUCLEOTIDE SEQUENCE</scope>
    <source>
        <strain evidence="6">26B</strain>
    </source>
</reference>
<name>A0A892ZLC8_9NEIS</name>
<dbReference type="SUPFAM" id="SSF53686">
    <property type="entry name" value="Tryptophan synthase beta subunit-like PLP-dependent enzymes"/>
    <property type="match status" value="1"/>
</dbReference>
<organism evidence="6 7">
    <name type="scientific">Paralysiella testudinis</name>
    <dbReference type="NCBI Taxonomy" id="2809020"/>
    <lineage>
        <taxon>Bacteria</taxon>
        <taxon>Pseudomonadati</taxon>
        <taxon>Pseudomonadota</taxon>
        <taxon>Betaproteobacteria</taxon>
        <taxon>Neisseriales</taxon>
        <taxon>Neisseriaceae</taxon>
        <taxon>Paralysiella</taxon>
    </lineage>
</organism>
<dbReference type="Pfam" id="PF00291">
    <property type="entry name" value="PALP"/>
    <property type="match status" value="1"/>
</dbReference>
<dbReference type="PANTHER" id="PTHR48078:SF9">
    <property type="entry name" value="D-SERINE DEHYDRATASE"/>
    <property type="match status" value="1"/>
</dbReference>
<accession>A0A892ZLC8</accession>
<evidence type="ECO:0000313" key="7">
    <source>
        <dbReference type="Proteomes" id="UP000653156"/>
    </source>
</evidence>
<evidence type="ECO:0000313" key="6">
    <source>
        <dbReference type="EMBL" id="QRQ82597.1"/>
    </source>
</evidence>
<dbReference type="GO" id="GO:0008721">
    <property type="term" value="F:D-serine ammonia-lyase activity"/>
    <property type="evidence" value="ECO:0007669"/>
    <property type="project" value="UniProtKB-EC"/>
</dbReference>
<feature type="domain" description="Tryptophan synthase beta chain-like PALP" evidence="5">
    <location>
        <begin position="81"/>
        <end position="396"/>
    </location>
</feature>
<dbReference type="GO" id="GO:0009097">
    <property type="term" value="P:isoleucine biosynthetic process"/>
    <property type="evidence" value="ECO:0007669"/>
    <property type="project" value="TreeGrafter"/>
</dbReference>
<dbReference type="RefSeq" id="WP_230339881.1">
    <property type="nucleotide sequence ID" value="NZ_CP069798.1"/>
</dbReference>
<dbReference type="GO" id="GO:0016836">
    <property type="term" value="F:hydro-lyase activity"/>
    <property type="evidence" value="ECO:0007669"/>
    <property type="project" value="UniProtKB-UniRule"/>
</dbReference>
<dbReference type="HAMAP" id="MF_01030">
    <property type="entry name" value="D_Ser_dehydrat"/>
    <property type="match status" value="1"/>
</dbReference>
<dbReference type="InterPro" id="IPR036052">
    <property type="entry name" value="TrpB-like_PALP_sf"/>
</dbReference>
<comment type="similarity">
    <text evidence="4">Belongs to the serine/threonine dehydratase family. DsdA subfamily.</text>
</comment>
<evidence type="ECO:0000256" key="1">
    <source>
        <dbReference type="ARBA" id="ARBA00001933"/>
    </source>
</evidence>
<evidence type="ECO:0000256" key="4">
    <source>
        <dbReference type="HAMAP-Rule" id="MF_01030"/>
    </source>
</evidence>
<dbReference type="KEGG" id="ptes:JQU52_04180"/>
<dbReference type="NCBIfam" id="NF002823">
    <property type="entry name" value="PRK02991.1"/>
    <property type="match status" value="1"/>
</dbReference>
<gene>
    <name evidence="4" type="primary">dsdA</name>
    <name evidence="6" type="ORF">JQU52_04180</name>
</gene>
<protein>
    <recommendedName>
        <fullName evidence="4">Probable D-serine dehydratase</fullName>
        <ecNumber evidence="4">4.3.1.18</ecNumber>
    </recommendedName>
    <alternativeName>
        <fullName evidence="4">D-serine deaminase</fullName>
        <shortName evidence="4">DSD</shortName>
    </alternativeName>
</protein>
<dbReference type="EMBL" id="CP069798">
    <property type="protein sequence ID" value="QRQ82597.1"/>
    <property type="molecule type" value="Genomic_DNA"/>
</dbReference>
<comment type="catalytic activity">
    <reaction evidence="4">
        <text>D-serine = pyruvate + NH4(+)</text>
        <dbReference type="Rhea" id="RHEA:13977"/>
        <dbReference type="ChEBI" id="CHEBI:15361"/>
        <dbReference type="ChEBI" id="CHEBI:28938"/>
        <dbReference type="ChEBI" id="CHEBI:35247"/>
        <dbReference type="EC" id="4.3.1.18"/>
    </reaction>
</comment>
<sequence length="439" mass="46943">MTPTPPIHALLQQYPLLQRLQVAEELAWFNPATTSVADALPHIGLDGGDIAAAAERLQRFAPYLAAVFPDTAAANGLIESPLRPIAAMQAALDTALPGRLWLKMDSHLPVSGSIKARGGIYEVLAHAEQLALAAGWLRESDDYRVFDTPAARAFFSQYTIAVGSTGNLGLSIGIMAAKLGFQAAVHMSADARQWKKERLRSLGVRVVEYAEDYGIAVAQGRAQAAADPNCFFIDDENSRTLFLGYAVAGERLKQQLTEQHIRVDAEHPLFVYLPCGVGGGPGGVAFGLKMALGDHVHCLFVEPTQSPCMLLGVHTGLHEAIAVQDLGLSNRTAADGLAVGRPSGFVGRAMAPLIDGYVTVSDKRLFHWLRQLQQSENILLEPSALAGFAGLPAVATDQAYRARLNLSDHILRQANHIVWATGGGMVPAAEMAAYLASTE</sequence>
<evidence type="ECO:0000256" key="2">
    <source>
        <dbReference type="ARBA" id="ARBA00022898"/>
    </source>
</evidence>
<evidence type="ECO:0000256" key="3">
    <source>
        <dbReference type="ARBA" id="ARBA00023239"/>
    </source>
</evidence>
<evidence type="ECO:0000259" key="5">
    <source>
        <dbReference type="Pfam" id="PF00291"/>
    </source>
</evidence>
<dbReference type="InterPro" id="IPR050147">
    <property type="entry name" value="Ser/Thr_Dehydratase"/>
</dbReference>
<proteinExistence type="inferred from homology"/>
<feature type="modified residue" description="N6-(pyridoxal phosphate)lysine" evidence="4">
    <location>
        <position position="115"/>
    </location>
</feature>
<dbReference type="InterPro" id="IPR011780">
    <property type="entry name" value="D_Ser_am_lyase"/>
</dbReference>
<keyword evidence="2 4" id="KW-0663">Pyridoxal phosphate</keyword>
<dbReference type="EC" id="4.3.1.18" evidence="4"/>
<dbReference type="PROSITE" id="PS00165">
    <property type="entry name" value="DEHYDRATASE_SER_THR"/>
    <property type="match status" value="1"/>
</dbReference>
<dbReference type="NCBIfam" id="TIGR02035">
    <property type="entry name" value="D_Ser_am_lyase"/>
    <property type="match status" value="1"/>
</dbReference>
<keyword evidence="7" id="KW-1185">Reference proteome</keyword>